<dbReference type="EMBL" id="FMUR01000011">
    <property type="protein sequence ID" value="SCY26065.1"/>
    <property type="molecule type" value="Genomic_DNA"/>
</dbReference>
<dbReference type="RefSeq" id="WP_074462507.1">
    <property type="nucleotide sequence ID" value="NZ_FMUR01000011.1"/>
</dbReference>
<organism evidence="1 2">
    <name type="scientific">Butyrivibrio hungatei</name>
    <dbReference type="NCBI Taxonomy" id="185008"/>
    <lineage>
        <taxon>Bacteria</taxon>
        <taxon>Bacillati</taxon>
        <taxon>Bacillota</taxon>
        <taxon>Clostridia</taxon>
        <taxon>Lachnospirales</taxon>
        <taxon>Lachnospiraceae</taxon>
        <taxon>Butyrivibrio</taxon>
    </lineage>
</organism>
<protein>
    <submittedName>
        <fullName evidence="1">Uncharacterized protein</fullName>
    </submittedName>
</protein>
<dbReference type="OrthoDB" id="2615815at2"/>
<accession>A0A1G5EGI3</accession>
<keyword evidence="2" id="KW-1185">Reference proteome</keyword>
<evidence type="ECO:0000313" key="1">
    <source>
        <dbReference type="EMBL" id="SCY26065.1"/>
    </source>
</evidence>
<evidence type="ECO:0000313" key="2">
    <source>
        <dbReference type="Proteomes" id="UP000183047"/>
    </source>
</evidence>
<sequence>MIYFSEKTLFLSKAVIRTQFKLVAKAAKGLGWETASAMLDHSLQNKPSNLAFSSDSKFAKQIAESDECAAIVEEFKEQVEGLDISEKSIKSSTTLNSTTDLHLSYNKVSYEVVGKKVDGKWNLKITFYDRYDFETQAWEDSITLSSIVKILNNYAAYAQEVGAIVPYDIKVTVEKSF</sequence>
<gene>
    <name evidence="1" type="ORF">SAMN02910451_01920</name>
</gene>
<proteinExistence type="predicted"/>
<reference evidence="2" key="1">
    <citation type="submission" date="2016-10" db="EMBL/GenBank/DDBJ databases">
        <authorList>
            <person name="Varghese N."/>
            <person name="Submissions S."/>
        </authorList>
    </citation>
    <scope>NUCLEOTIDE SEQUENCE [LARGE SCALE GENOMIC DNA]</scope>
    <source>
        <strain evidence="2">XBD2006</strain>
    </source>
</reference>
<dbReference type="Proteomes" id="UP000183047">
    <property type="component" value="Unassembled WGS sequence"/>
</dbReference>
<dbReference type="AlphaFoldDB" id="A0A1G5EGI3"/>
<name>A0A1G5EGI3_9FIRM</name>